<gene>
    <name evidence="1" type="ORF">DUNSADRAFT_12568</name>
</gene>
<evidence type="ECO:0000313" key="1">
    <source>
        <dbReference type="EMBL" id="KAF5831800.1"/>
    </source>
</evidence>
<sequence>MIGQRTLIIIYAYFPLLYLLHTHLCAAHALDVRLPRSTGFYVHSEDGNFTHMARQAGTDKVEPHNFHFLYQKYFELSCRRPALTKMMEIGLGCDMQYGPGKSAILWRKFFPEADIWFAEYDSACVSKFRDKLEDLNVRVVGGDQANIMTLKEWVSVSGGNFDVIIDDGGHRQHQIYRSLLTLFDQALKPGGLYVIEDLHVSRDVEYSAEGRTLTMMDILKDWIEILVRWTTPSFHVHRFRPMPLRVKSIECSSEACALTKCYDDDSNCDNMMQVVNSPLL</sequence>
<dbReference type="InterPro" id="IPR029063">
    <property type="entry name" value="SAM-dependent_MTases_sf"/>
</dbReference>
<organism evidence="1 2">
    <name type="scientific">Dunaliella salina</name>
    <name type="common">Green alga</name>
    <name type="synonym">Protococcus salinus</name>
    <dbReference type="NCBI Taxonomy" id="3046"/>
    <lineage>
        <taxon>Eukaryota</taxon>
        <taxon>Viridiplantae</taxon>
        <taxon>Chlorophyta</taxon>
        <taxon>core chlorophytes</taxon>
        <taxon>Chlorophyceae</taxon>
        <taxon>CS clade</taxon>
        <taxon>Chlamydomonadales</taxon>
        <taxon>Dunaliellaceae</taxon>
        <taxon>Dunaliella</taxon>
    </lineage>
</organism>
<dbReference type="Proteomes" id="UP000815325">
    <property type="component" value="Unassembled WGS sequence"/>
</dbReference>
<comment type="caution">
    <text evidence="1">The sequence shown here is derived from an EMBL/GenBank/DDBJ whole genome shotgun (WGS) entry which is preliminary data.</text>
</comment>
<evidence type="ECO:0000313" key="2">
    <source>
        <dbReference type="Proteomes" id="UP000815325"/>
    </source>
</evidence>
<accession>A0ABQ7GB15</accession>
<name>A0ABQ7GB15_DUNSA</name>
<proteinExistence type="predicted"/>
<protein>
    <submittedName>
        <fullName evidence="1">Uncharacterized protein</fullName>
    </submittedName>
</protein>
<keyword evidence="2" id="KW-1185">Reference proteome</keyword>
<dbReference type="SUPFAM" id="SSF53335">
    <property type="entry name" value="S-adenosyl-L-methionine-dependent methyltransferases"/>
    <property type="match status" value="1"/>
</dbReference>
<dbReference type="Gene3D" id="3.40.50.150">
    <property type="entry name" value="Vaccinia Virus protein VP39"/>
    <property type="match status" value="1"/>
</dbReference>
<reference evidence="1" key="1">
    <citation type="submission" date="2017-08" db="EMBL/GenBank/DDBJ databases">
        <authorList>
            <person name="Polle J.E."/>
            <person name="Barry K."/>
            <person name="Cushman J."/>
            <person name="Schmutz J."/>
            <person name="Tran D."/>
            <person name="Hathwaick L.T."/>
            <person name="Yim W.C."/>
            <person name="Jenkins J."/>
            <person name="Mckie-Krisberg Z.M."/>
            <person name="Prochnik S."/>
            <person name="Lindquist E."/>
            <person name="Dockter R.B."/>
            <person name="Adam C."/>
            <person name="Molina H."/>
            <person name="Bunkerborg J."/>
            <person name="Jin E."/>
            <person name="Buchheim M."/>
            <person name="Magnuson J."/>
        </authorList>
    </citation>
    <scope>NUCLEOTIDE SEQUENCE</scope>
    <source>
        <strain evidence="1">CCAP 19/18</strain>
    </source>
</reference>
<dbReference type="EMBL" id="MU069920">
    <property type="protein sequence ID" value="KAF5831800.1"/>
    <property type="molecule type" value="Genomic_DNA"/>
</dbReference>
<dbReference type="CDD" id="cd02440">
    <property type="entry name" value="AdoMet_MTases"/>
    <property type="match status" value="1"/>
</dbReference>